<dbReference type="EMBL" id="CAJFDH010000001">
    <property type="protein sequence ID" value="CAD5205574.1"/>
    <property type="molecule type" value="Genomic_DNA"/>
</dbReference>
<dbReference type="OrthoDB" id="271725at2759"/>
<accession>A0A811JQJ4</accession>
<sequence length="181" mass="20107">MVISTRVLRFADGSSTCIGFGRMESKDACEYIVNNYHGTPLERYTENLVVKLTDSGTRHQPEIGHWQPTLPYNSFGEEEQTFYSFNGLTGVTYSPQGSLLSLYQMGGVYHQGAVTSMNQPDTSSRISLRSTSRILTPSECGLLKQEPSPVPAWNKKWPLSTLTRAGSVGDLKVIYYAEVLL</sequence>
<evidence type="ECO:0000313" key="2">
    <source>
        <dbReference type="Proteomes" id="UP000614601"/>
    </source>
</evidence>
<dbReference type="Proteomes" id="UP000614601">
    <property type="component" value="Unassembled WGS sequence"/>
</dbReference>
<reference evidence="1" key="1">
    <citation type="submission" date="2020-09" db="EMBL/GenBank/DDBJ databases">
        <authorList>
            <person name="Kikuchi T."/>
        </authorList>
    </citation>
    <scope>NUCLEOTIDE SEQUENCE</scope>
    <source>
        <strain evidence="1">SH1</strain>
    </source>
</reference>
<evidence type="ECO:0008006" key="3">
    <source>
        <dbReference type="Google" id="ProtNLM"/>
    </source>
</evidence>
<dbReference type="EMBL" id="CAJFCW020000001">
    <property type="protein sequence ID" value="CAG9078137.1"/>
    <property type="molecule type" value="Genomic_DNA"/>
</dbReference>
<dbReference type="AlphaFoldDB" id="A0A811JQJ4"/>
<keyword evidence="2" id="KW-1185">Reference proteome</keyword>
<comment type="caution">
    <text evidence="1">The sequence shown here is derived from an EMBL/GenBank/DDBJ whole genome shotgun (WGS) entry which is preliminary data.</text>
</comment>
<name>A0A811JQJ4_9BILA</name>
<proteinExistence type="predicted"/>
<protein>
    <recommendedName>
        <fullName evidence="3">RRM domain-containing protein</fullName>
    </recommendedName>
</protein>
<dbReference type="Proteomes" id="UP000783686">
    <property type="component" value="Unassembled WGS sequence"/>
</dbReference>
<evidence type="ECO:0000313" key="1">
    <source>
        <dbReference type="EMBL" id="CAD5205574.1"/>
    </source>
</evidence>
<organism evidence="1 2">
    <name type="scientific">Bursaphelenchus okinawaensis</name>
    <dbReference type="NCBI Taxonomy" id="465554"/>
    <lineage>
        <taxon>Eukaryota</taxon>
        <taxon>Metazoa</taxon>
        <taxon>Ecdysozoa</taxon>
        <taxon>Nematoda</taxon>
        <taxon>Chromadorea</taxon>
        <taxon>Rhabditida</taxon>
        <taxon>Tylenchina</taxon>
        <taxon>Tylenchomorpha</taxon>
        <taxon>Aphelenchoidea</taxon>
        <taxon>Aphelenchoididae</taxon>
        <taxon>Bursaphelenchus</taxon>
    </lineage>
</organism>
<gene>
    <name evidence="1" type="ORF">BOKJ2_LOCUS258</name>
</gene>